<name>A0ABQ4TP37_9HYPH</name>
<dbReference type="InterPro" id="IPR049250">
    <property type="entry name" value="DUF6883"/>
</dbReference>
<evidence type="ECO:0000259" key="1">
    <source>
        <dbReference type="Pfam" id="PF21814"/>
    </source>
</evidence>
<protein>
    <recommendedName>
        <fullName evidence="1">DUF6883 domain-containing protein</fullName>
    </recommendedName>
</protein>
<organism evidence="2 3">
    <name type="scientific">Methylobacterium thuringiense</name>
    <dbReference type="NCBI Taxonomy" id="1003091"/>
    <lineage>
        <taxon>Bacteria</taxon>
        <taxon>Pseudomonadati</taxon>
        <taxon>Pseudomonadota</taxon>
        <taxon>Alphaproteobacteria</taxon>
        <taxon>Hyphomicrobiales</taxon>
        <taxon>Methylobacteriaceae</taxon>
        <taxon>Methylobacterium</taxon>
    </lineage>
</organism>
<sequence>MPESDDGTPGLTIADPKIGDYLLNTEHPEGGGKAKFFLAHGFGSDVPDLFLASLFAHARPSHLAGEQATGFGTKFVYEGPMIMPDGSTWRIRSVWHRPLGETRRFLVTAYPF</sequence>
<evidence type="ECO:0000313" key="3">
    <source>
        <dbReference type="Proteomes" id="UP001055101"/>
    </source>
</evidence>
<reference evidence="2" key="1">
    <citation type="journal article" date="2021" name="Front. Microbiol.">
        <title>Comprehensive Comparative Genomics and Phenotyping of Methylobacterium Species.</title>
        <authorList>
            <person name="Alessa O."/>
            <person name="Ogura Y."/>
            <person name="Fujitani Y."/>
            <person name="Takami H."/>
            <person name="Hayashi T."/>
            <person name="Sahin N."/>
            <person name="Tani A."/>
        </authorList>
    </citation>
    <scope>NUCLEOTIDE SEQUENCE</scope>
    <source>
        <strain evidence="2">DSM 23674</strain>
    </source>
</reference>
<proteinExistence type="predicted"/>
<dbReference type="Proteomes" id="UP001055101">
    <property type="component" value="Unassembled WGS sequence"/>
</dbReference>
<dbReference type="EMBL" id="BPRA01000009">
    <property type="protein sequence ID" value="GJE55598.1"/>
    <property type="molecule type" value="Genomic_DNA"/>
</dbReference>
<keyword evidence="3" id="KW-1185">Reference proteome</keyword>
<comment type="caution">
    <text evidence="2">The sequence shown here is derived from an EMBL/GenBank/DDBJ whole genome shotgun (WGS) entry which is preliminary data.</text>
</comment>
<accession>A0ABQ4TP37</accession>
<dbReference type="RefSeq" id="WP_147816790.1">
    <property type="nucleotide sequence ID" value="NZ_BPRA01000009.1"/>
</dbReference>
<evidence type="ECO:0000313" key="2">
    <source>
        <dbReference type="EMBL" id="GJE55598.1"/>
    </source>
</evidence>
<gene>
    <name evidence="2" type="ORF">EKPJFOCH_2092</name>
</gene>
<feature type="domain" description="DUF6883" evidence="1">
    <location>
        <begin position="12"/>
        <end position="111"/>
    </location>
</feature>
<dbReference type="Pfam" id="PF21814">
    <property type="entry name" value="DUF6883"/>
    <property type="match status" value="1"/>
</dbReference>
<reference evidence="2" key="2">
    <citation type="submission" date="2021-08" db="EMBL/GenBank/DDBJ databases">
        <authorList>
            <person name="Tani A."/>
            <person name="Ola A."/>
            <person name="Ogura Y."/>
            <person name="Katsura K."/>
            <person name="Hayashi T."/>
        </authorList>
    </citation>
    <scope>NUCLEOTIDE SEQUENCE</scope>
    <source>
        <strain evidence="2">DSM 23674</strain>
    </source>
</reference>